<protein>
    <recommendedName>
        <fullName evidence="2">Phage terminase large subunit N-terminal domain-containing protein</fullName>
    </recommendedName>
</protein>
<organism evidence="1">
    <name type="scientific">marine sediment metagenome</name>
    <dbReference type="NCBI Taxonomy" id="412755"/>
    <lineage>
        <taxon>unclassified sequences</taxon>
        <taxon>metagenomes</taxon>
        <taxon>ecological metagenomes</taxon>
    </lineage>
</organism>
<evidence type="ECO:0008006" key="2">
    <source>
        <dbReference type="Google" id="ProtNLM"/>
    </source>
</evidence>
<proteinExistence type="predicted"/>
<feature type="non-terminal residue" evidence="1">
    <location>
        <position position="1"/>
    </location>
</feature>
<dbReference type="InterPro" id="IPR027417">
    <property type="entry name" value="P-loop_NTPase"/>
</dbReference>
<dbReference type="Gene3D" id="3.40.50.300">
    <property type="entry name" value="P-loop containing nucleotide triphosphate hydrolases"/>
    <property type="match status" value="1"/>
</dbReference>
<reference evidence="1" key="1">
    <citation type="journal article" date="2014" name="Front. Microbiol.">
        <title>High frequency of phylogenetically diverse reductive dehalogenase-homologous genes in deep subseafloor sedimentary metagenomes.</title>
        <authorList>
            <person name="Kawai M."/>
            <person name="Futagami T."/>
            <person name="Toyoda A."/>
            <person name="Takaki Y."/>
            <person name="Nishi S."/>
            <person name="Hori S."/>
            <person name="Arai W."/>
            <person name="Tsubouchi T."/>
            <person name="Morono Y."/>
            <person name="Uchiyama I."/>
            <person name="Ito T."/>
            <person name="Fujiyama A."/>
            <person name="Inagaki F."/>
            <person name="Takami H."/>
        </authorList>
    </citation>
    <scope>NUCLEOTIDE SEQUENCE</scope>
    <source>
        <strain evidence="1">Expedition CK06-06</strain>
    </source>
</reference>
<dbReference type="EMBL" id="BARU01025339">
    <property type="protein sequence ID" value="GAH65282.1"/>
    <property type="molecule type" value="Genomic_DNA"/>
</dbReference>
<sequence>GHSNSDSLLGKSIFVLILDEVASYKNTSSSQSGERIYAALTPSLTTFVRDVEVKNEDGSIVHKKVYDSKMVSISSPRGQEGIFYNLFKETKNVPTRLTCRLQTWVVNPNLDEESLRTTSTHMTEEMFQMEFGAEFSGTAGENFFPREIVENCFVRSMQFREIGEPGKVYFAHLDPATTSHNYALVVVHKEFFIHPETRKSDYFIVVDHIKYWQPGIGRPIKEEEVDEYVIGLRRRFYLGLVTYDQWNSAASIKKLRRNGIPSKKTAFNKRYKN</sequence>
<comment type="caution">
    <text evidence="1">The sequence shown here is derived from an EMBL/GenBank/DDBJ whole genome shotgun (WGS) entry which is preliminary data.</text>
</comment>
<evidence type="ECO:0000313" key="1">
    <source>
        <dbReference type="EMBL" id="GAH65282.1"/>
    </source>
</evidence>
<name>X1H7A7_9ZZZZ</name>
<feature type="non-terminal residue" evidence="1">
    <location>
        <position position="273"/>
    </location>
</feature>
<accession>X1H7A7</accession>
<gene>
    <name evidence="1" type="ORF">S03H2_40840</name>
</gene>
<dbReference type="AlphaFoldDB" id="X1H7A7"/>